<keyword evidence="2" id="KW-1185">Reference proteome</keyword>
<reference evidence="1 2" key="1">
    <citation type="submission" date="2018-10" db="EMBL/GenBank/DDBJ databases">
        <title>A high-quality apple genome assembly.</title>
        <authorList>
            <person name="Hu J."/>
        </authorList>
    </citation>
    <scope>NUCLEOTIDE SEQUENCE [LARGE SCALE GENOMIC DNA]</scope>
    <source>
        <strain evidence="2">cv. HFTH1</strain>
        <tissue evidence="1">Young leaf</tissue>
    </source>
</reference>
<proteinExistence type="predicted"/>
<accession>A0A498HYZ1</accession>
<evidence type="ECO:0000313" key="1">
    <source>
        <dbReference type="EMBL" id="RXH76050.1"/>
    </source>
</evidence>
<dbReference type="Proteomes" id="UP000290289">
    <property type="component" value="Chromosome 14"/>
</dbReference>
<organism evidence="1 2">
    <name type="scientific">Malus domestica</name>
    <name type="common">Apple</name>
    <name type="synonym">Pyrus malus</name>
    <dbReference type="NCBI Taxonomy" id="3750"/>
    <lineage>
        <taxon>Eukaryota</taxon>
        <taxon>Viridiplantae</taxon>
        <taxon>Streptophyta</taxon>
        <taxon>Embryophyta</taxon>
        <taxon>Tracheophyta</taxon>
        <taxon>Spermatophyta</taxon>
        <taxon>Magnoliopsida</taxon>
        <taxon>eudicotyledons</taxon>
        <taxon>Gunneridae</taxon>
        <taxon>Pentapetalae</taxon>
        <taxon>rosids</taxon>
        <taxon>fabids</taxon>
        <taxon>Rosales</taxon>
        <taxon>Rosaceae</taxon>
        <taxon>Amygdaloideae</taxon>
        <taxon>Maleae</taxon>
        <taxon>Malus</taxon>
    </lineage>
</organism>
<sequence length="24" mass="2760">MWVVTSHIAQGTRDLLGAHWLRVL</sequence>
<dbReference type="EMBL" id="RDQH01000340">
    <property type="protein sequence ID" value="RXH76050.1"/>
    <property type="molecule type" value="Genomic_DNA"/>
</dbReference>
<dbReference type="AlphaFoldDB" id="A0A498HYZ1"/>
<evidence type="ECO:0000313" key="2">
    <source>
        <dbReference type="Proteomes" id="UP000290289"/>
    </source>
</evidence>
<comment type="caution">
    <text evidence="1">The sequence shown here is derived from an EMBL/GenBank/DDBJ whole genome shotgun (WGS) entry which is preliminary data.</text>
</comment>
<gene>
    <name evidence="1" type="ORF">DVH24_001629</name>
</gene>
<protein>
    <submittedName>
        <fullName evidence="1">Uncharacterized protein</fullName>
    </submittedName>
</protein>
<name>A0A498HYZ1_MALDO</name>